<evidence type="ECO:0000259" key="10">
    <source>
        <dbReference type="PROSITE" id="PS50002"/>
    </source>
</evidence>
<keyword evidence="4" id="KW-0597">Phosphoprotein</keyword>
<evidence type="ECO:0000256" key="1">
    <source>
        <dbReference type="ARBA" id="ARBA00004245"/>
    </source>
</evidence>
<dbReference type="GO" id="GO:0005543">
    <property type="term" value="F:phospholipid binding"/>
    <property type="evidence" value="ECO:0007669"/>
    <property type="project" value="TreeGrafter"/>
</dbReference>
<keyword evidence="7 8" id="KW-0175">Coiled coil</keyword>
<feature type="region of interest" description="Disordered" evidence="9">
    <location>
        <begin position="412"/>
        <end position="475"/>
    </location>
</feature>
<dbReference type="EMBL" id="JAWIZZ010000015">
    <property type="protein sequence ID" value="KAK5782105.1"/>
    <property type="molecule type" value="Genomic_DNA"/>
</dbReference>
<evidence type="ECO:0000313" key="13">
    <source>
        <dbReference type="Proteomes" id="UP001306508"/>
    </source>
</evidence>
<feature type="compositionally biased region" description="Polar residues" evidence="9">
    <location>
        <begin position="541"/>
        <end position="556"/>
    </location>
</feature>
<dbReference type="GO" id="GO:0030036">
    <property type="term" value="P:actin cytoskeleton organization"/>
    <property type="evidence" value="ECO:0007669"/>
    <property type="project" value="UniProtKB-ARBA"/>
</dbReference>
<dbReference type="PANTHER" id="PTHR23065:SF7">
    <property type="entry name" value="NOSTRIN, ISOFORM H"/>
    <property type="match status" value="1"/>
</dbReference>
<feature type="domain" description="F-BAR" evidence="11">
    <location>
        <begin position="1"/>
        <end position="261"/>
    </location>
</feature>
<evidence type="ECO:0000256" key="5">
    <source>
        <dbReference type="ARBA" id="ARBA00023212"/>
    </source>
</evidence>
<evidence type="ECO:0000256" key="4">
    <source>
        <dbReference type="ARBA" id="ARBA00022553"/>
    </source>
</evidence>
<evidence type="ECO:0000256" key="2">
    <source>
        <dbReference type="ARBA" id="ARBA00022443"/>
    </source>
</evidence>
<evidence type="ECO:0000256" key="9">
    <source>
        <dbReference type="SAM" id="MobiDB-lite"/>
    </source>
</evidence>
<organism evidence="12 13">
    <name type="scientific">Arxiozyma heterogenica</name>
    <dbReference type="NCBI Taxonomy" id="278026"/>
    <lineage>
        <taxon>Eukaryota</taxon>
        <taxon>Fungi</taxon>
        <taxon>Dikarya</taxon>
        <taxon>Ascomycota</taxon>
        <taxon>Saccharomycotina</taxon>
        <taxon>Saccharomycetes</taxon>
        <taxon>Saccharomycetales</taxon>
        <taxon>Saccharomycetaceae</taxon>
        <taxon>Arxiozyma</taxon>
    </lineage>
</organism>
<feature type="domain" description="SH3" evidence="10">
    <location>
        <begin position="625"/>
        <end position="692"/>
    </location>
</feature>
<dbReference type="PROSITE" id="PS50002">
    <property type="entry name" value="SH3"/>
    <property type="match status" value="1"/>
</dbReference>
<feature type="region of interest" description="Disordered" evidence="9">
    <location>
        <begin position="533"/>
        <end position="556"/>
    </location>
</feature>
<dbReference type="Gene3D" id="2.30.30.40">
    <property type="entry name" value="SH3 Domains"/>
    <property type="match status" value="1"/>
</dbReference>
<dbReference type="InterPro" id="IPR031160">
    <property type="entry name" value="F_BAR_dom"/>
</dbReference>
<dbReference type="InterPro" id="IPR001060">
    <property type="entry name" value="FCH_dom"/>
</dbReference>
<comment type="subcellular location">
    <subcellularLocation>
        <location evidence="1">Cytoplasm</location>
        <location evidence="1">Cytoskeleton</location>
    </subcellularLocation>
</comment>
<sequence>MEFDFKSCFWDPHDDGVNILLQHISDGIKSLSTLEQFFRSKAEISKDYARRSGAMGEKLKKDISKNPDFGNLNEMLLSLLSVEKARAAAYSKQYELIQSDLYQQIKLFTDNMKASYTTLSGKIENLRKDKLEKRKGCEELAKRLKEAEVKYRDYKLNENNIIGSRKTEQNNREIIKWETNVKEISTQLTVLKHEYKASQKFWLKSWALISEQLQGMEYERISFIQSKLQEYININMETSILEQTKLDFLNNELATFTAWDDIKKFSSDYGTGRLKDKHQKSSTRPVSYASSANRTDIPLTSYANTNDDKRNNLSKRESYMEDIRQLSDQFQRTHMSRNNNSLNKGKQNYYNIRQTETTENASTPHMGYATYDDEKTLPVIKQRSKGKFNRYSLHESHLPNYVKMDEDVLASPVEKVETQSEDVSQQETAYKNDENRSTPQHIKTHSESSATSSSSNPTDFSGHINRRRRSIESMSTSVTSIASSIDDNQRFAKSWNSTNNRKRKSMSHISSLLNNSTTTILQASNNDYNNITNNTNAQLNGSTGSRPNGTRQNSTNTILMKSLDMSRSTRRKSLVKDPSSNDPIEDAILEMNKLQGGVAKDIRMGRVNDNGVIVTLPVVTRSGNSVIKYAKALYPLLDNNSPEVINFDKNDYLLITEEINEEWYLGEVYDNDKIHPAHKIGLIPYNFIKILD</sequence>
<dbReference type="Proteomes" id="UP001306508">
    <property type="component" value="Unassembled WGS sequence"/>
</dbReference>
<evidence type="ECO:0000259" key="11">
    <source>
        <dbReference type="PROSITE" id="PS51741"/>
    </source>
</evidence>
<dbReference type="SMART" id="SM00326">
    <property type="entry name" value="SH3"/>
    <property type="match status" value="1"/>
</dbReference>
<proteinExistence type="predicted"/>
<gene>
    <name evidence="12" type="ORF">RI543_000427</name>
</gene>
<dbReference type="GO" id="GO:0009898">
    <property type="term" value="C:cytoplasmic side of plasma membrane"/>
    <property type="evidence" value="ECO:0007669"/>
    <property type="project" value="TreeGrafter"/>
</dbReference>
<evidence type="ECO:0008006" key="14">
    <source>
        <dbReference type="Google" id="ProtNLM"/>
    </source>
</evidence>
<dbReference type="PANTHER" id="PTHR23065">
    <property type="entry name" value="PROLINE-SERINE-THREONINE PHOSPHATASE INTERACTING PROTEIN 1"/>
    <property type="match status" value="1"/>
</dbReference>
<name>A0AAN7WKB5_9SACH</name>
<reference evidence="13" key="1">
    <citation type="submission" date="2023-07" db="EMBL/GenBank/DDBJ databases">
        <title>A draft genome of Kazachstania heterogenica Y-27499.</title>
        <authorList>
            <person name="Donic C."/>
            <person name="Kralova J.S."/>
            <person name="Fidel L."/>
            <person name="Ben-Dor S."/>
            <person name="Jung S."/>
        </authorList>
    </citation>
    <scope>NUCLEOTIDE SEQUENCE [LARGE SCALE GENOMIC DNA]</scope>
    <source>
        <strain evidence="13">Y27499</strain>
    </source>
</reference>
<accession>A0AAN7WKB5</accession>
<comment type="caution">
    <text evidence="12">The sequence shown here is derived from an EMBL/GenBank/DDBJ whole genome shotgun (WGS) entry which is preliminary data.</text>
</comment>
<dbReference type="GO" id="GO:0120104">
    <property type="term" value="C:mitotic actomyosin contractile ring, proximal layer"/>
    <property type="evidence" value="ECO:0007669"/>
    <property type="project" value="TreeGrafter"/>
</dbReference>
<dbReference type="InterPro" id="IPR027267">
    <property type="entry name" value="AH/BAR_dom_sf"/>
</dbReference>
<keyword evidence="2 6" id="KW-0728">SH3 domain</keyword>
<dbReference type="InterPro" id="IPR001452">
    <property type="entry name" value="SH3_domain"/>
</dbReference>
<dbReference type="Gene3D" id="1.20.1270.60">
    <property type="entry name" value="Arfaptin homology (AH) domain/BAR domain"/>
    <property type="match status" value="1"/>
</dbReference>
<evidence type="ECO:0000313" key="12">
    <source>
        <dbReference type="EMBL" id="KAK5782105.1"/>
    </source>
</evidence>
<keyword evidence="5" id="KW-0206">Cytoskeleton</keyword>
<dbReference type="Pfam" id="PF00611">
    <property type="entry name" value="FCH"/>
    <property type="match status" value="1"/>
</dbReference>
<dbReference type="PROSITE" id="PS51741">
    <property type="entry name" value="F_BAR"/>
    <property type="match status" value="1"/>
</dbReference>
<dbReference type="SUPFAM" id="SSF103657">
    <property type="entry name" value="BAR/IMD domain-like"/>
    <property type="match status" value="1"/>
</dbReference>
<evidence type="ECO:0000256" key="8">
    <source>
        <dbReference type="SAM" id="Coils"/>
    </source>
</evidence>
<dbReference type="SUPFAM" id="SSF50044">
    <property type="entry name" value="SH3-domain"/>
    <property type="match status" value="1"/>
</dbReference>
<dbReference type="InterPro" id="IPR036028">
    <property type="entry name" value="SH3-like_dom_sf"/>
</dbReference>
<protein>
    <recommendedName>
        <fullName evidence="14">SH3 domain-containing protein</fullName>
    </recommendedName>
</protein>
<evidence type="ECO:0000256" key="6">
    <source>
        <dbReference type="PROSITE-ProRule" id="PRU00192"/>
    </source>
</evidence>
<dbReference type="AlphaFoldDB" id="A0AAN7WKB5"/>
<feature type="compositionally biased region" description="Low complexity" evidence="9">
    <location>
        <begin position="447"/>
        <end position="461"/>
    </location>
</feature>
<keyword evidence="3" id="KW-0963">Cytoplasm</keyword>
<dbReference type="SMART" id="SM00055">
    <property type="entry name" value="FCH"/>
    <property type="match status" value="1"/>
</dbReference>
<feature type="coiled-coil region" evidence="8">
    <location>
        <begin position="123"/>
        <end position="157"/>
    </location>
</feature>
<keyword evidence="13" id="KW-1185">Reference proteome</keyword>
<evidence type="ECO:0000256" key="7">
    <source>
        <dbReference type="PROSITE-ProRule" id="PRU01077"/>
    </source>
</evidence>
<evidence type="ECO:0000256" key="3">
    <source>
        <dbReference type="ARBA" id="ARBA00022490"/>
    </source>
</evidence>